<comment type="caution">
    <text evidence="8">The sequence shown here is derived from an EMBL/GenBank/DDBJ whole genome shotgun (WGS) entry which is preliminary data.</text>
</comment>
<evidence type="ECO:0000256" key="4">
    <source>
        <dbReference type="PIRSR" id="PIRSR000097-1"/>
    </source>
</evidence>
<sequence>MAELADRYVTFYNGQKMPIIGLGTWQATDEEIETSIDAALEAGYRHIDTAYVYMNEPALGRALKKWFDSGKLKREDLFIVTKLPNFGNRPESVEKYIKRSLDNLQLTYLDLYLVHHPVGLQEKEGEMLPKDDSGNLLVDKSTDIISVWKAMEEQVHAGRARAIGLSNFNVRQISRIVESCCIRPANVQVELHIYCQQKNLVSFCEGLGITVCAYAPLGSPNLASFVKMIGDNPELIPTFSPLTEPIVIEIAKQHNKAPAQVLLRHIIQRRIVVIPKSTNPTRIQDNFKIFDFQLTTEEMEKISSLDKGHEGRLFGAGMLHGIHTHPEYPYDGTD</sequence>
<keyword evidence="9" id="KW-1185">Reference proteome</keyword>
<dbReference type="GO" id="GO:0016491">
    <property type="term" value="F:oxidoreductase activity"/>
    <property type="evidence" value="ECO:0007669"/>
    <property type="project" value="UniProtKB-KW"/>
</dbReference>
<organism evidence="8 9">
    <name type="scientific">Gryllus longicercus</name>
    <dbReference type="NCBI Taxonomy" id="2509291"/>
    <lineage>
        <taxon>Eukaryota</taxon>
        <taxon>Metazoa</taxon>
        <taxon>Ecdysozoa</taxon>
        <taxon>Arthropoda</taxon>
        <taxon>Hexapoda</taxon>
        <taxon>Insecta</taxon>
        <taxon>Pterygota</taxon>
        <taxon>Neoptera</taxon>
        <taxon>Polyneoptera</taxon>
        <taxon>Orthoptera</taxon>
        <taxon>Ensifera</taxon>
        <taxon>Gryllidea</taxon>
        <taxon>Grylloidea</taxon>
        <taxon>Gryllidae</taxon>
        <taxon>Gryllinae</taxon>
        <taxon>Gryllus</taxon>
    </lineage>
</organism>
<evidence type="ECO:0000313" key="8">
    <source>
        <dbReference type="EMBL" id="KAK7862403.1"/>
    </source>
</evidence>
<feature type="site" description="Lowers pKa of active site Tyr" evidence="6">
    <location>
        <position position="82"/>
    </location>
</feature>
<dbReference type="InterPro" id="IPR018170">
    <property type="entry name" value="Aldo/ket_reductase_CS"/>
</dbReference>
<feature type="domain" description="NADP-dependent oxidoreductase" evidence="7">
    <location>
        <begin position="20"/>
        <end position="306"/>
    </location>
</feature>
<dbReference type="PANTHER" id="PTHR11732">
    <property type="entry name" value="ALDO/KETO REDUCTASE"/>
    <property type="match status" value="1"/>
</dbReference>
<proteinExistence type="inferred from homology"/>
<evidence type="ECO:0000256" key="5">
    <source>
        <dbReference type="PIRSR" id="PIRSR000097-2"/>
    </source>
</evidence>
<evidence type="ECO:0000256" key="6">
    <source>
        <dbReference type="PIRSR" id="PIRSR000097-3"/>
    </source>
</evidence>
<accession>A0AAN9VEQ4</accession>
<feature type="binding site" evidence="5">
    <location>
        <position position="115"/>
    </location>
    <ligand>
        <name>substrate</name>
    </ligand>
</feature>
<dbReference type="AlphaFoldDB" id="A0AAN9VEQ4"/>
<dbReference type="SUPFAM" id="SSF51430">
    <property type="entry name" value="NAD(P)-linked oxidoreductase"/>
    <property type="match status" value="1"/>
</dbReference>
<gene>
    <name evidence="8" type="ORF">R5R35_008093</name>
</gene>
<reference evidence="8 9" key="1">
    <citation type="submission" date="2024-03" db="EMBL/GenBank/DDBJ databases">
        <title>The genome assembly and annotation of the cricket Gryllus longicercus Weissman &amp; Gray.</title>
        <authorList>
            <person name="Szrajer S."/>
            <person name="Gray D."/>
            <person name="Ylla G."/>
        </authorList>
    </citation>
    <scope>NUCLEOTIDE SEQUENCE [LARGE SCALE GENOMIC DNA]</scope>
    <source>
        <strain evidence="8">DAG 2021-001</strain>
        <tissue evidence="8">Whole body minus gut</tissue>
    </source>
</reference>
<evidence type="ECO:0000256" key="1">
    <source>
        <dbReference type="ARBA" id="ARBA00007905"/>
    </source>
</evidence>
<dbReference type="InterPro" id="IPR023210">
    <property type="entry name" value="NADP_OxRdtase_dom"/>
</dbReference>
<keyword evidence="2" id="KW-0521">NADP</keyword>
<dbReference type="PROSITE" id="PS00062">
    <property type="entry name" value="ALDOKETO_REDUCTASE_2"/>
    <property type="match status" value="1"/>
</dbReference>
<dbReference type="Gene3D" id="3.20.20.100">
    <property type="entry name" value="NADP-dependent oxidoreductase domain"/>
    <property type="match status" value="1"/>
</dbReference>
<dbReference type="PIRSF" id="PIRSF000097">
    <property type="entry name" value="AKR"/>
    <property type="match status" value="1"/>
</dbReference>
<feature type="active site" description="Proton donor" evidence="4">
    <location>
        <position position="53"/>
    </location>
</feature>
<dbReference type="EMBL" id="JAZDUA010000276">
    <property type="protein sequence ID" value="KAK7862403.1"/>
    <property type="molecule type" value="Genomic_DNA"/>
</dbReference>
<protein>
    <recommendedName>
        <fullName evidence="7">NADP-dependent oxidoreductase domain-containing protein</fullName>
    </recommendedName>
</protein>
<evidence type="ECO:0000256" key="3">
    <source>
        <dbReference type="ARBA" id="ARBA00023002"/>
    </source>
</evidence>
<dbReference type="InterPro" id="IPR036812">
    <property type="entry name" value="NAD(P)_OxRdtase_dom_sf"/>
</dbReference>
<evidence type="ECO:0000259" key="7">
    <source>
        <dbReference type="Pfam" id="PF00248"/>
    </source>
</evidence>
<dbReference type="Pfam" id="PF00248">
    <property type="entry name" value="Aldo_ket_red"/>
    <property type="match status" value="1"/>
</dbReference>
<dbReference type="FunFam" id="3.20.20.100:FF:000006">
    <property type="entry name" value="Aldo-keto reductase family 1 member A1"/>
    <property type="match status" value="1"/>
</dbReference>
<comment type="similarity">
    <text evidence="1">Belongs to the aldo/keto reductase family.</text>
</comment>
<keyword evidence="3" id="KW-0560">Oxidoreductase</keyword>
<dbReference type="InterPro" id="IPR020471">
    <property type="entry name" value="AKR"/>
</dbReference>
<dbReference type="PRINTS" id="PR00069">
    <property type="entry name" value="ALDKETRDTASE"/>
</dbReference>
<name>A0AAN9VEQ4_9ORTH</name>
<evidence type="ECO:0000313" key="9">
    <source>
        <dbReference type="Proteomes" id="UP001378592"/>
    </source>
</evidence>
<dbReference type="PROSITE" id="PS00798">
    <property type="entry name" value="ALDOKETO_REDUCTASE_1"/>
    <property type="match status" value="1"/>
</dbReference>
<evidence type="ECO:0000256" key="2">
    <source>
        <dbReference type="ARBA" id="ARBA00022857"/>
    </source>
</evidence>
<dbReference type="Proteomes" id="UP001378592">
    <property type="component" value="Unassembled WGS sequence"/>
</dbReference>